<dbReference type="Proteomes" id="UP000218554">
    <property type="component" value="Chromosome"/>
</dbReference>
<reference evidence="1 2" key="2">
    <citation type="journal article" date="2017" name="Int. J. Syst. Evol. Microbiol.">
        <title>Pseudomonas furukawaii sp. nov., a polychlorinated biphenyl-degrading bacterium isolated from biphenyl-contaminated soil in Japan.</title>
        <authorList>
            <person name="Kimura N."/>
            <person name="Watanabe T."/>
            <person name="Suenaga H."/>
            <person name="Fujihara H."/>
            <person name="Futagami T."/>
            <person name="Goto M."/>
            <person name="Hanada S."/>
            <person name="Hirose J."/>
        </authorList>
    </citation>
    <scope>NUCLEOTIDE SEQUENCE [LARGE SCALE GENOMIC DNA]</scope>
    <source>
        <strain evidence="2">DSM 10086 / NBRC 110670 / KF707</strain>
    </source>
</reference>
<evidence type="ECO:0000313" key="1">
    <source>
        <dbReference type="EMBL" id="BAU73511.1"/>
    </source>
</evidence>
<sequence length="53" mass="6075">MNKPDLLRTFVGVSELSSFTQAADSLGLPRRVRVFMDWLEALIEREVRWPLAG</sequence>
<gene>
    <name evidence="1" type="ORF">KF707C_18230</name>
</gene>
<dbReference type="EMBL" id="AP014862">
    <property type="protein sequence ID" value="BAU73511.1"/>
    <property type="molecule type" value="Genomic_DNA"/>
</dbReference>
<reference evidence="2" key="1">
    <citation type="submission" date="2015-05" db="EMBL/GenBank/DDBJ databases">
        <title>Draft genome sequencing of a biphenyl-degrading bacterium, Pseudomonas balearica KF707 (=NBRC110670).</title>
        <authorList>
            <person name="Kimura N."/>
            <person name="Hirose J."/>
            <person name="Watanabe T."/>
            <person name="Suenaga H."/>
            <person name="Fujihara H."/>
            <person name="Noguchi M."/>
            <person name="Hashimoto M."/>
            <person name="Shimodaira J."/>
            <person name="Tsuchikane K."/>
            <person name="Hosoyama A."/>
            <person name="Yamazoe A."/>
            <person name="Fujita N."/>
            <person name="Furukawa K."/>
        </authorList>
    </citation>
    <scope>NUCLEOTIDE SEQUENCE [LARGE SCALE GENOMIC DNA]</scope>
    <source>
        <strain evidence="2">DSM 10086 / NBRC 110670 / KF707</strain>
    </source>
</reference>
<organism evidence="1 2">
    <name type="scientific">Metapseudomonas furukawaii</name>
    <name type="common">Pseudomonas furukawaii</name>
    <dbReference type="NCBI Taxonomy" id="1149133"/>
    <lineage>
        <taxon>Bacteria</taxon>
        <taxon>Pseudomonadati</taxon>
        <taxon>Pseudomonadota</taxon>
        <taxon>Gammaproteobacteria</taxon>
        <taxon>Pseudomonadales</taxon>
        <taxon>Pseudomonadaceae</taxon>
        <taxon>Metapseudomonas</taxon>
    </lineage>
</organism>
<name>A0AAD1FER2_METFU</name>
<accession>A0AAD1FER2</accession>
<dbReference type="AlphaFoldDB" id="A0AAD1FER2"/>
<proteinExistence type="predicted"/>
<protein>
    <recommendedName>
        <fullName evidence="3">LysR family transcriptional regulator</fullName>
    </recommendedName>
</protein>
<keyword evidence="2" id="KW-1185">Reference proteome</keyword>
<evidence type="ECO:0008006" key="3">
    <source>
        <dbReference type="Google" id="ProtNLM"/>
    </source>
</evidence>
<dbReference type="KEGG" id="pfuw:KF707C_18230"/>
<evidence type="ECO:0000313" key="2">
    <source>
        <dbReference type="Proteomes" id="UP000218554"/>
    </source>
</evidence>